<dbReference type="InterPro" id="IPR037401">
    <property type="entry name" value="SnoaL-like"/>
</dbReference>
<dbReference type="Pfam" id="PF13474">
    <property type="entry name" value="SnoaL_3"/>
    <property type="match status" value="1"/>
</dbReference>
<dbReference type="Proteomes" id="UP001165090">
    <property type="component" value="Unassembled WGS sequence"/>
</dbReference>
<dbReference type="SUPFAM" id="SSF54427">
    <property type="entry name" value="NTF2-like"/>
    <property type="match status" value="1"/>
</dbReference>
<dbReference type="EMBL" id="BSDZ01000079">
    <property type="protein sequence ID" value="GLI68139.1"/>
    <property type="molecule type" value="Genomic_DNA"/>
</dbReference>
<accession>A0ABQ5SEP2</accession>
<dbReference type="PANTHER" id="PTHR34957:SF1">
    <property type="entry name" value="NUCLEAR TRANSPORT FACTOR 2 (NTF2) FAMILY PROTEIN"/>
    <property type="match status" value="1"/>
</dbReference>
<proteinExistence type="predicted"/>
<dbReference type="InterPro" id="IPR001943">
    <property type="entry name" value="UVR_dom"/>
</dbReference>
<dbReference type="Gene3D" id="3.10.450.50">
    <property type="match status" value="1"/>
</dbReference>
<evidence type="ECO:0000313" key="4">
    <source>
        <dbReference type="Proteomes" id="UP001165090"/>
    </source>
</evidence>
<reference evidence="3 4" key="1">
    <citation type="journal article" date="2023" name="IScience">
        <title>Expanded male sex-determining region conserved during the evolution of homothallism in the green alga Volvox.</title>
        <authorList>
            <person name="Yamamoto K."/>
            <person name="Matsuzaki R."/>
            <person name="Mahakham W."/>
            <person name="Heman W."/>
            <person name="Sekimoto H."/>
            <person name="Kawachi M."/>
            <person name="Minakuchi Y."/>
            <person name="Toyoda A."/>
            <person name="Nozaki H."/>
        </authorList>
    </citation>
    <scope>NUCLEOTIDE SEQUENCE [LARGE SCALE GENOMIC DNA]</scope>
    <source>
        <strain evidence="3 4">NIES-4468</strain>
    </source>
</reference>
<comment type="caution">
    <text evidence="3">The sequence shown here is derived from an EMBL/GenBank/DDBJ whole genome shotgun (WGS) entry which is preliminary data.</text>
</comment>
<dbReference type="PANTHER" id="PTHR34957">
    <property type="entry name" value="NUCLEAR TRANSPORT FACTOR 2 (NTF2) FAMILY PROTEIN"/>
    <property type="match status" value="1"/>
</dbReference>
<evidence type="ECO:0000313" key="3">
    <source>
        <dbReference type="EMBL" id="GLI68139.1"/>
    </source>
</evidence>
<evidence type="ECO:0000259" key="1">
    <source>
        <dbReference type="Pfam" id="PF02151"/>
    </source>
</evidence>
<organism evidence="3 4">
    <name type="scientific">Volvox africanus</name>
    <dbReference type="NCBI Taxonomy" id="51714"/>
    <lineage>
        <taxon>Eukaryota</taxon>
        <taxon>Viridiplantae</taxon>
        <taxon>Chlorophyta</taxon>
        <taxon>core chlorophytes</taxon>
        <taxon>Chlorophyceae</taxon>
        <taxon>CS clade</taxon>
        <taxon>Chlamydomonadales</taxon>
        <taxon>Volvocaceae</taxon>
        <taxon>Volvox</taxon>
    </lineage>
</organism>
<sequence length="209" mass="23361">MQVRSSSLAAVTRAQGLPGQCGARLTMHCRHHIPAARWLCRAALDSDIPIAQLETELQGALTQEDYKLAARLRDKIQQKQQVSKLAVEDANRRFYDAFMSGRIEEMERVVGEGEHVQVVHPGASCIAGRAQVMDSWRAILRNVRPGAFKVKLEDVRVFAREDMGFVTCVEIIDADDSEGRIVATNVFEKQGGAWRIVQHHGSPTIARFR</sequence>
<dbReference type="Pfam" id="PF02151">
    <property type="entry name" value="UVR"/>
    <property type="match status" value="1"/>
</dbReference>
<feature type="domain" description="SnoaL-like" evidence="2">
    <location>
        <begin position="87"/>
        <end position="205"/>
    </location>
</feature>
<dbReference type="InterPro" id="IPR032710">
    <property type="entry name" value="NTF2-like_dom_sf"/>
</dbReference>
<feature type="domain" description="UVR" evidence="1">
    <location>
        <begin position="50"/>
        <end position="80"/>
    </location>
</feature>
<evidence type="ECO:0008006" key="5">
    <source>
        <dbReference type="Google" id="ProtNLM"/>
    </source>
</evidence>
<name>A0ABQ5SEP2_9CHLO</name>
<gene>
    <name evidence="3" type="ORF">VaNZ11_012475</name>
</gene>
<keyword evidence="4" id="KW-1185">Reference proteome</keyword>
<protein>
    <recommendedName>
        <fullName evidence="5">UVR domain-containing protein</fullName>
    </recommendedName>
</protein>
<evidence type="ECO:0000259" key="2">
    <source>
        <dbReference type="Pfam" id="PF13474"/>
    </source>
</evidence>